<dbReference type="AlphaFoldDB" id="A0A6J4VS42"/>
<sequence>SRLDDPPLLDRASALGHVLFSQDTDLLVEATRRQATGVPFTGVVYAHPLRVTIGDRIRDLELIGKAAEPDDLRQQIIFLPL</sequence>
<dbReference type="EMBL" id="CADCWM010000973">
    <property type="protein sequence ID" value="CAA9585997.1"/>
    <property type="molecule type" value="Genomic_DNA"/>
</dbReference>
<accession>A0A6J4VS42</accession>
<protein>
    <recommendedName>
        <fullName evidence="2">DUF5615 domain-containing protein</fullName>
    </recommendedName>
</protein>
<gene>
    <name evidence="1" type="ORF">AVDCRST_MAG88-3948</name>
</gene>
<proteinExistence type="predicted"/>
<evidence type="ECO:0008006" key="2">
    <source>
        <dbReference type="Google" id="ProtNLM"/>
    </source>
</evidence>
<organism evidence="1">
    <name type="scientific">uncultured Thermomicrobiales bacterium</name>
    <dbReference type="NCBI Taxonomy" id="1645740"/>
    <lineage>
        <taxon>Bacteria</taxon>
        <taxon>Pseudomonadati</taxon>
        <taxon>Thermomicrobiota</taxon>
        <taxon>Thermomicrobia</taxon>
        <taxon>Thermomicrobiales</taxon>
        <taxon>environmental samples</taxon>
    </lineage>
</organism>
<name>A0A6J4VS42_9BACT</name>
<evidence type="ECO:0000313" key="1">
    <source>
        <dbReference type="EMBL" id="CAA9585997.1"/>
    </source>
</evidence>
<reference evidence="1" key="1">
    <citation type="submission" date="2020-02" db="EMBL/GenBank/DDBJ databases">
        <authorList>
            <person name="Meier V. D."/>
        </authorList>
    </citation>
    <scope>NUCLEOTIDE SEQUENCE</scope>
    <source>
        <strain evidence="1">AVDCRST_MAG88</strain>
    </source>
</reference>
<feature type="non-terminal residue" evidence="1">
    <location>
        <position position="1"/>
    </location>
</feature>